<dbReference type="PANTHER" id="PTHR24221:SF654">
    <property type="entry name" value="ATP-BINDING CASSETTE SUB-FAMILY B MEMBER 6"/>
    <property type="match status" value="1"/>
</dbReference>
<name>A0A5B7WZ50_9MICC</name>
<evidence type="ECO:0000256" key="7">
    <source>
        <dbReference type="SAM" id="Phobius"/>
    </source>
</evidence>
<dbReference type="InterPro" id="IPR039421">
    <property type="entry name" value="Type_1_exporter"/>
</dbReference>
<keyword evidence="6 7" id="KW-0472">Membrane</keyword>
<dbReference type="EMBL" id="CP034412">
    <property type="protein sequence ID" value="QCY48433.1"/>
    <property type="molecule type" value="Genomic_DNA"/>
</dbReference>
<organism evidence="10 11">
    <name type="scientific">Glutamicibacter creatinolyticus</name>
    <dbReference type="NCBI Taxonomy" id="162496"/>
    <lineage>
        <taxon>Bacteria</taxon>
        <taxon>Bacillati</taxon>
        <taxon>Actinomycetota</taxon>
        <taxon>Actinomycetes</taxon>
        <taxon>Micrococcales</taxon>
        <taxon>Micrococcaceae</taxon>
        <taxon>Glutamicibacter</taxon>
    </lineage>
</organism>
<evidence type="ECO:0000259" key="9">
    <source>
        <dbReference type="PROSITE" id="PS50929"/>
    </source>
</evidence>
<dbReference type="RefSeq" id="WP_138926988.1">
    <property type="nucleotide sequence ID" value="NZ_CP034412.1"/>
</dbReference>
<protein>
    <submittedName>
        <fullName evidence="10">ABC transporter ATP-binding protein</fullName>
    </submittedName>
</protein>
<dbReference type="SUPFAM" id="SSF52540">
    <property type="entry name" value="P-loop containing nucleoside triphosphate hydrolases"/>
    <property type="match status" value="1"/>
</dbReference>
<evidence type="ECO:0000256" key="5">
    <source>
        <dbReference type="ARBA" id="ARBA00022989"/>
    </source>
</evidence>
<keyword evidence="2 7" id="KW-0812">Transmembrane</keyword>
<evidence type="ECO:0000313" key="11">
    <source>
        <dbReference type="Proteomes" id="UP000307000"/>
    </source>
</evidence>
<evidence type="ECO:0000256" key="1">
    <source>
        <dbReference type="ARBA" id="ARBA00004651"/>
    </source>
</evidence>
<proteinExistence type="predicted"/>
<dbReference type="InterPro" id="IPR027417">
    <property type="entry name" value="P-loop_NTPase"/>
</dbReference>
<dbReference type="Pfam" id="PF00664">
    <property type="entry name" value="ABC_membrane"/>
    <property type="match status" value="1"/>
</dbReference>
<reference evidence="10 11" key="1">
    <citation type="submission" date="2018-12" db="EMBL/GenBank/DDBJ databases">
        <title>Complete Genome Sequence of Glutamicibacter creatinolyticus strain LGCM259,isolated from an abscess of a 12-year-old mare in Italy.</title>
        <authorList>
            <person name="Santos R.G."/>
            <person name="Silva A.L."/>
            <person name="Seyffert N."/>
            <person name="Castro T.L.P."/>
            <person name="Attili A.R."/>
            <person name="Rifici C."/>
            <person name="Mazzullo G."/>
            <person name="Brenig B."/>
            <person name="Venanzi F."/>
            <person name="Azevedo V."/>
        </authorList>
    </citation>
    <scope>NUCLEOTIDE SEQUENCE [LARGE SCALE GENOMIC DNA]</scope>
    <source>
        <strain evidence="10 11">LGCM 259</strain>
    </source>
</reference>
<feature type="domain" description="ABC transporter" evidence="8">
    <location>
        <begin position="353"/>
        <end position="586"/>
    </location>
</feature>
<keyword evidence="4 10" id="KW-0067">ATP-binding</keyword>
<feature type="transmembrane region" description="Helical" evidence="7">
    <location>
        <begin position="75"/>
        <end position="95"/>
    </location>
</feature>
<keyword evidence="11" id="KW-1185">Reference proteome</keyword>
<dbReference type="Gene3D" id="1.20.1560.10">
    <property type="entry name" value="ABC transporter type 1, transmembrane domain"/>
    <property type="match status" value="1"/>
</dbReference>
<evidence type="ECO:0000256" key="2">
    <source>
        <dbReference type="ARBA" id="ARBA00022692"/>
    </source>
</evidence>
<feature type="transmembrane region" description="Helical" evidence="7">
    <location>
        <begin position="266"/>
        <end position="286"/>
    </location>
</feature>
<dbReference type="InterPro" id="IPR003593">
    <property type="entry name" value="AAA+_ATPase"/>
</dbReference>
<sequence>MSTEHHQAPARGQRPHATAGAVRWILASTRDIVAPLLLASVLACLTRLVALAIYYVAGLGLIRASGLALALPGSAAGYGVLAGWLIALALAKGVLRYAEQYVGHKVAFLALARLRTQVYADYERQAPFASGAHSGSMLQRAVRDIDRVEVFFAHTLPPAVAALVTSVLVAVLVGFGVDGPSGLILLGGYLVLGLLVPWLGLGSLRRAAGAEAAARARTSRAIGDTLSGAEAVFSLHAQAAMTDRLGRAGRLPGGVRRASWVRGLRASAVAVVPWLAVLGVAVAGLGRVPGGELILLLVLTVPSFEAVRGVEGFVGSLQESLHSIRTLYANHLAEPPVAEPGAARALGAAGDGLQVQDLSVQRQGRTVLRALDLELGRGERVALVGESGSGKSTLAAALLRAVDSHGTVLLDGVPIDELTLSDLRTALVLVAQDDSLVRGTLRENLTLGRTGMTDATLAGVLQELGLGQWFAAQREGLDTRLGERGSRISGGQRQRLVLARALLREPQFLILDEATSALDTHTETLVMQALARRVDAGMGLLMISHKLGVLQDFAEVIVLADGEVIERGSAAALLDRPDSLFARMRRRELASIEDGV</sequence>
<dbReference type="Pfam" id="PF00005">
    <property type="entry name" value="ABC_tran"/>
    <property type="match status" value="1"/>
</dbReference>
<evidence type="ECO:0000259" key="8">
    <source>
        <dbReference type="PROSITE" id="PS50893"/>
    </source>
</evidence>
<dbReference type="GO" id="GO:0016887">
    <property type="term" value="F:ATP hydrolysis activity"/>
    <property type="evidence" value="ECO:0007669"/>
    <property type="project" value="InterPro"/>
</dbReference>
<evidence type="ECO:0000256" key="3">
    <source>
        <dbReference type="ARBA" id="ARBA00022741"/>
    </source>
</evidence>
<dbReference type="InterPro" id="IPR017871">
    <property type="entry name" value="ABC_transporter-like_CS"/>
</dbReference>
<feature type="transmembrane region" description="Helical" evidence="7">
    <location>
        <begin position="150"/>
        <end position="177"/>
    </location>
</feature>
<dbReference type="PROSITE" id="PS50929">
    <property type="entry name" value="ABC_TM1F"/>
    <property type="match status" value="1"/>
</dbReference>
<gene>
    <name evidence="10" type="ORF">GcLGCM259_2726</name>
</gene>
<dbReference type="GO" id="GO:0005886">
    <property type="term" value="C:plasma membrane"/>
    <property type="evidence" value="ECO:0007669"/>
    <property type="project" value="UniProtKB-SubCell"/>
</dbReference>
<dbReference type="SMART" id="SM00382">
    <property type="entry name" value="AAA"/>
    <property type="match status" value="1"/>
</dbReference>
<dbReference type="InterPro" id="IPR003439">
    <property type="entry name" value="ABC_transporter-like_ATP-bd"/>
</dbReference>
<feature type="transmembrane region" description="Helical" evidence="7">
    <location>
        <begin position="32"/>
        <end position="55"/>
    </location>
</feature>
<keyword evidence="3" id="KW-0547">Nucleotide-binding</keyword>
<feature type="transmembrane region" description="Helical" evidence="7">
    <location>
        <begin position="183"/>
        <end position="201"/>
    </location>
</feature>
<dbReference type="Gene3D" id="3.40.50.300">
    <property type="entry name" value="P-loop containing nucleotide triphosphate hydrolases"/>
    <property type="match status" value="1"/>
</dbReference>
<dbReference type="GO" id="GO:0140359">
    <property type="term" value="F:ABC-type transporter activity"/>
    <property type="evidence" value="ECO:0007669"/>
    <property type="project" value="InterPro"/>
</dbReference>
<dbReference type="GO" id="GO:0034040">
    <property type="term" value="F:ATPase-coupled lipid transmembrane transporter activity"/>
    <property type="evidence" value="ECO:0007669"/>
    <property type="project" value="TreeGrafter"/>
</dbReference>
<dbReference type="Proteomes" id="UP000307000">
    <property type="component" value="Chromosome"/>
</dbReference>
<evidence type="ECO:0000256" key="6">
    <source>
        <dbReference type="ARBA" id="ARBA00023136"/>
    </source>
</evidence>
<comment type="subcellular location">
    <subcellularLocation>
        <location evidence="1">Cell membrane</location>
        <topology evidence="1">Multi-pass membrane protein</topology>
    </subcellularLocation>
</comment>
<evidence type="ECO:0000256" key="4">
    <source>
        <dbReference type="ARBA" id="ARBA00022840"/>
    </source>
</evidence>
<dbReference type="PROSITE" id="PS00211">
    <property type="entry name" value="ABC_TRANSPORTER_1"/>
    <property type="match status" value="1"/>
</dbReference>
<dbReference type="PANTHER" id="PTHR24221">
    <property type="entry name" value="ATP-BINDING CASSETTE SUB-FAMILY B"/>
    <property type="match status" value="1"/>
</dbReference>
<feature type="domain" description="ABC transmembrane type-1" evidence="9">
    <location>
        <begin position="37"/>
        <end position="293"/>
    </location>
</feature>
<dbReference type="PROSITE" id="PS50893">
    <property type="entry name" value="ABC_TRANSPORTER_2"/>
    <property type="match status" value="1"/>
</dbReference>
<evidence type="ECO:0000313" key="10">
    <source>
        <dbReference type="EMBL" id="QCY48433.1"/>
    </source>
</evidence>
<dbReference type="InterPro" id="IPR011527">
    <property type="entry name" value="ABC1_TM_dom"/>
</dbReference>
<dbReference type="KEGG" id="gcr:GcLGCM259_2726"/>
<dbReference type="InterPro" id="IPR036640">
    <property type="entry name" value="ABC1_TM_sf"/>
</dbReference>
<dbReference type="GO" id="GO:0005524">
    <property type="term" value="F:ATP binding"/>
    <property type="evidence" value="ECO:0007669"/>
    <property type="project" value="UniProtKB-KW"/>
</dbReference>
<dbReference type="AlphaFoldDB" id="A0A5B7WZ50"/>
<dbReference type="SUPFAM" id="SSF90123">
    <property type="entry name" value="ABC transporter transmembrane region"/>
    <property type="match status" value="1"/>
</dbReference>
<keyword evidence="5 7" id="KW-1133">Transmembrane helix</keyword>
<accession>A0A5B7WZ50</accession>